<gene>
    <name evidence="2" type="ORF">BCON_0143g00060</name>
</gene>
<evidence type="ECO:0000313" key="2">
    <source>
        <dbReference type="EMBL" id="TGO52324.1"/>
    </source>
</evidence>
<keyword evidence="3" id="KW-1185">Reference proteome</keyword>
<dbReference type="Proteomes" id="UP000297527">
    <property type="component" value="Unassembled WGS sequence"/>
</dbReference>
<dbReference type="OrthoDB" id="5407715at2759"/>
<keyword evidence="1" id="KW-1133">Transmembrane helix</keyword>
<dbReference type="EMBL" id="PQXN01000143">
    <property type="protein sequence ID" value="TGO52324.1"/>
    <property type="molecule type" value="Genomic_DNA"/>
</dbReference>
<comment type="caution">
    <text evidence="2">The sequence shown here is derived from an EMBL/GenBank/DDBJ whole genome shotgun (WGS) entry which is preliminary data.</text>
</comment>
<name>A0A4Z1HUA2_9HELO</name>
<proteinExistence type="predicted"/>
<sequence length="97" mass="9891">MASQKVPILGSDGEPLCLETVLIVIAGPGLIMLNLPSGETVKILPATGSFGGSVVMVALVMGTIVVAGGRSEDILTAPREVYGDTARLEIVVSIGEQ</sequence>
<keyword evidence="1" id="KW-0472">Membrane</keyword>
<keyword evidence="1" id="KW-0812">Transmembrane</keyword>
<feature type="transmembrane region" description="Helical" evidence="1">
    <location>
        <begin position="16"/>
        <end position="35"/>
    </location>
</feature>
<protein>
    <submittedName>
        <fullName evidence="2">Uncharacterized protein</fullName>
    </submittedName>
</protein>
<reference evidence="2 3" key="1">
    <citation type="submission" date="2017-12" db="EMBL/GenBank/DDBJ databases">
        <title>Comparative genomics of Botrytis spp.</title>
        <authorList>
            <person name="Valero-Jimenez C.A."/>
            <person name="Tapia P."/>
            <person name="Veloso J."/>
            <person name="Silva-Moreno E."/>
            <person name="Staats M."/>
            <person name="Valdes J.H."/>
            <person name="Van Kan J.A.L."/>
        </authorList>
    </citation>
    <scope>NUCLEOTIDE SEQUENCE [LARGE SCALE GENOMIC DNA]</scope>
    <source>
        <strain evidence="2 3">MUCL11595</strain>
    </source>
</reference>
<accession>A0A4Z1HUA2</accession>
<evidence type="ECO:0000313" key="3">
    <source>
        <dbReference type="Proteomes" id="UP000297527"/>
    </source>
</evidence>
<evidence type="ECO:0000256" key="1">
    <source>
        <dbReference type="SAM" id="Phobius"/>
    </source>
</evidence>
<feature type="transmembrane region" description="Helical" evidence="1">
    <location>
        <begin position="47"/>
        <end position="69"/>
    </location>
</feature>
<dbReference type="AlphaFoldDB" id="A0A4Z1HUA2"/>
<organism evidence="2 3">
    <name type="scientific">Botryotinia convoluta</name>
    <dbReference type="NCBI Taxonomy" id="54673"/>
    <lineage>
        <taxon>Eukaryota</taxon>
        <taxon>Fungi</taxon>
        <taxon>Dikarya</taxon>
        <taxon>Ascomycota</taxon>
        <taxon>Pezizomycotina</taxon>
        <taxon>Leotiomycetes</taxon>
        <taxon>Helotiales</taxon>
        <taxon>Sclerotiniaceae</taxon>
        <taxon>Botryotinia</taxon>
    </lineage>
</organism>